<dbReference type="GO" id="GO:0005886">
    <property type="term" value="C:plasma membrane"/>
    <property type="evidence" value="ECO:0007669"/>
    <property type="project" value="UniProtKB-SubCell"/>
</dbReference>
<dbReference type="OrthoDB" id="5702716at2"/>
<evidence type="ECO:0000256" key="6">
    <source>
        <dbReference type="SAM" id="Phobius"/>
    </source>
</evidence>
<evidence type="ECO:0000313" key="7">
    <source>
        <dbReference type="EMBL" id="RUR30123.1"/>
    </source>
</evidence>
<evidence type="ECO:0000256" key="1">
    <source>
        <dbReference type="ARBA" id="ARBA00004651"/>
    </source>
</evidence>
<accession>A0A433KKP5</accession>
<feature type="transmembrane region" description="Helical" evidence="6">
    <location>
        <begin position="79"/>
        <end position="98"/>
    </location>
</feature>
<reference evidence="7 8" key="1">
    <citation type="submission" date="2018-12" db="EMBL/GenBank/DDBJ databases">
        <title>three novel Halomonas strain isolated from plants.</title>
        <authorList>
            <person name="Sun C."/>
        </authorList>
    </citation>
    <scope>NUCLEOTIDE SEQUENCE [LARGE SCALE GENOMIC DNA]</scope>
    <source>
        <strain evidence="7 8">DSM 19434</strain>
    </source>
</reference>
<keyword evidence="5 6" id="KW-0472">Membrane</keyword>
<feature type="transmembrane region" description="Helical" evidence="6">
    <location>
        <begin position="104"/>
        <end position="124"/>
    </location>
</feature>
<dbReference type="EMBL" id="RZHG01000019">
    <property type="protein sequence ID" value="RUR30123.1"/>
    <property type="molecule type" value="Genomic_DNA"/>
</dbReference>
<dbReference type="Pfam" id="PF03899">
    <property type="entry name" value="ATP-synt_I"/>
    <property type="match status" value="1"/>
</dbReference>
<keyword evidence="4 6" id="KW-1133">Transmembrane helix</keyword>
<evidence type="ECO:0000313" key="8">
    <source>
        <dbReference type="Proteomes" id="UP000287336"/>
    </source>
</evidence>
<name>A0A433KKP5_9GAMM</name>
<evidence type="ECO:0000256" key="4">
    <source>
        <dbReference type="ARBA" id="ARBA00022989"/>
    </source>
</evidence>
<gene>
    <name evidence="7" type="ORF">ELY33_09905</name>
</gene>
<comment type="subcellular location">
    <subcellularLocation>
        <location evidence="1">Cell membrane</location>
        <topology evidence="1">Multi-pass membrane protein</topology>
    </subcellularLocation>
</comment>
<evidence type="ECO:0000256" key="3">
    <source>
        <dbReference type="ARBA" id="ARBA00022692"/>
    </source>
</evidence>
<sequence length="133" mass="15065">MRRLETQRQKTYFVRLMLAQLIVTLLGMLFAFSIAHLAGVLSVLKGALVALLPHAFFIQRMGIFRAKRRSSDAMDLFRAEAGKFGLTVALFTLVFVVAPPSNPAFFFCAYVAVILTHWLAPWLMPRKSHNLLR</sequence>
<evidence type="ECO:0000256" key="2">
    <source>
        <dbReference type="ARBA" id="ARBA00022475"/>
    </source>
</evidence>
<dbReference type="AlphaFoldDB" id="A0A433KKP5"/>
<dbReference type="Proteomes" id="UP000287336">
    <property type="component" value="Unassembled WGS sequence"/>
</dbReference>
<organism evidence="7 8">
    <name type="scientific">Vreelandella andesensis</name>
    <dbReference type="NCBI Taxonomy" id="447567"/>
    <lineage>
        <taxon>Bacteria</taxon>
        <taxon>Pseudomonadati</taxon>
        <taxon>Pseudomonadota</taxon>
        <taxon>Gammaproteobacteria</taxon>
        <taxon>Oceanospirillales</taxon>
        <taxon>Halomonadaceae</taxon>
        <taxon>Vreelandella</taxon>
    </lineage>
</organism>
<dbReference type="RefSeq" id="WP_126947474.1">
    <property type="nucleotide sequence ID" value="NZ_RZHG01000019.1"/>
</dbReference>
<feature type="transmembrane region" description="Helical" evidence="6">
    <location>
        <begin position="12"/>
        <end position="32"/>
    </location>
</feature>
<feature type="transmembrane region" description="Helical" evidence="6">
    <location>
        <begin position="38"/>
        <end position="58"/>
    </location>
</feature>
<keyword evidence="2" id="KW-1003">Cell membrane</keyword>
<dbReference type="InterPro" id="IPR005598">
    <property type="entry name" value="ATP_synth_I"/>
</dbReference>
<keyword evidence="8" id="KW-1185">Reference proteome</keyword>
<evidence type="ECO:0000256" key="5">
    <source>
        <dbReference type="ARBA" id="ARBA00023136"/>
    </source>
</evidence>
<proteinExistence type="predicted"/>
<keyword evidence="3 6" id="KW-0812">Transmembrane</keyword>
<protein>
    <submittedName>
        <fullName evidence="7">F0F1 ATP synthase assembly protein I</fullName>
    </submittedName>
</protein>
<comment type="caution">
    <text evidence="7">The sequence shown here is derived from an EMBL/GenBank/DDBJ whole genome shotgun (WGS) entry which is preliminary data.</text>
</comment>